<keyword evidence="4" id="KW-0698">rRNA processing</keyword>
<gene>
    <name evidence="8" type="ORF">OKIOD_LOCUS8234</name>
</gene>
<keyword evidence="5" id="KW-0694">RNA-binding</keyword>
<accession>A0ABN7SKT9</accession>
<dbReference type="Pfam" id="PF04000">
    <property type="entry name" value="Sas10_Utp3"/>
    <property type="match status" value="1"/>
</dbReference>
<name>A0ABN7SKT9_OIKDI</name>
<feature type="compositionally biased region" description="Polar residues" evidence="7">
    <location>
        <begin position="465"/>
        <end position="489"/>
    </location>
</feature>
<dbReference type="EMBL" id="OU015569">
    <property type="protein sequence ID" value="CAG5099768.1"/>
    <property type="molecule type" value="Genomic_DNA"/>
</dbReference>
<comment type="similarity">
    <text evidence="2">Belongs to the C1D family.</text>
</comment>
<comment type="subcellular location">
    <subcellularLocation>
        <location evidence="1">Nucleus</location>
    </subcellularLocation>
</comment>
<protein>
    <recommendedName>
        <fullName evidence="3">Nuclear nucleic acid-binding protein C1D</fullName>
    </recommendedName>
</protein>
<organism evidence="8 9">
    <name type="scientific">Oikopleura dioica</name>
    <name type="common">Tunicate</name>
    <dbReference type="NCBI Taxonomy" id="34765"/>
    <lineage>
        <taxon>Eukaryota</taxon>
        <taxon>Metazoa</taxon>
        <taxon>Chordata</taxon>
        <taxon>Tunicata</taxon>
        <taxon>Appendicularia</taxon>
        <taxon>Copelata</taxon>
        <taxon>Oikopleuridae</taxon>
        <taxon>Oikopleura</taxon>
    </lineage>
</organism>
<evidence type="ECO:0000256" key="3">
    <source>
        <dbReference type="ARBA" id="ARBA00015212"/>
    </source>
</evidence>
<feature type="compositionally biased region" description="Basic and acidic residues" evidence="7">
    <location>
        <begin position="209"/>
        <end position="266"/>
    </location>
</feature>
<feature type="region of interest" description="Disordered" evidence="7">
    <location>
        <begin position="461"/>
        <end position="526"/>
    </location>
</feature>
<dbReference type="PANTHER" id="PTHR15341:SF3">
    <property type="entry name" value="NUCLEAR NUCLEIC ACID-BINDING PROTEIN C1D"/>
    <property type="match status" value="1"/>
</dbReference>
<evidence type="ECO:0000256" key="5">
    <source>
        <dbReference type="ARBA" id="ARBA00022884"/>
    </source>
</evidence>
<dbReference type="InterPro" id="IPR007146">
    <property type="entry name" value="Sas10/Utp3/C1D"/>
</dbReference>
<sequence>MEVSDSLPKEIEASCSAFEASLDGIMKEVTKLTELSQEEVKKLPPLEQAKLDLLSLYTMNSMAWVYNTVNGVDPKQTALKDELQRVQVSMKKAQENHDEDFHFEHRRPFRIYACPKCELEFKNAFLLGKHMKECDFDPDEPTKKIEDLNTLEKDVSKATLLKHLHSPFNGHIYDVACFTSADPELRKIGEEARAAKQRMMLEESAAENKTLDEKKERKLAKENTETGKLRKEERELKKKEREAQKEQKRLQKQAMKDAKKAEKEAAKEAKRIAREELKAQNKLLKSQGPMLQCQHLPTPIILQGTLLDVAQTNGNGESKSCSEKTENFVETMNDSIPSIDIDDVCSEVIIESDEVEEENITTAEETSLETFSEAEQSVAEAQREEEQEVILQEVIPSTHAPGIASTQIQAHQLVPVSAVTQQTLETAYTLVYLQNTPVIFPNHQAIVQHCPILPRADHKILPKPSSANGQPSGLGSEAGSNNLIMSSHVKNPAKIQPFPTAPQTMTIPSIEDQERASPPTCKMDEEADEMLRILANDWPSLKQN</sequence>
<dbReference type="PANTHER" id="PTHR15341">
    <property type="entry name" value="SUN-COR STEROID HORMONE RECEPTOR CO-REPRESSOR"/>
    <property type="match status" value="1"/>
</dbReference>
<keyword evidence="9" id="KW-1185">Reference proteome</keyword>
<evidence type="ECO:0000256" key="2">
    <source>
        <dbReference type="ARBA" id="ARBA00009154"/>
    </source>
</evidence>
<proteinExistence type="inferred from homology"/>
<evidence type="ECO:0000256" key="7">
    <source>
        <dbReference type="SAM" id="MobiDB-lite"/>
    </source>
</evidence>
<evidence type="ECO:0000313" key="9">
    <source>
        <dbReference type="Proteomes" id="UP001158576"/>
    </source>
</evidence>
<keyword evidence="6" id="KW-0539">Nucleus</keyword>
<evidence type="ECO:0000313" key="8">
    <source>
        <dbReference type="EMBL" id="CAG5099768.1"/>
    </source>
</evidence>
<evidence type="ECO:0000256" key="1">
    <source>
        <dbReference type="ARBA" id="ARBA00004123"/>
    </source>
</evidence>
<reference evidence="8 9" key="1">
    <citation type="submission" date="2021-04" db="EMBL/GenBank/DDBJ databases">
        <authorList>
            <person name="Bliznina A."/>
        </authorList>
    </citation>
    <scope>NUCLEOTIDE SEQUENCE [LARGE SCALE GENOMIC DNA]</scope>
</reference>
<evidence type="ECO:0000256" key="6">
    <source>
        <dbReference type="ARBA" id="ARBA00023242"/>
    </source>
</evidence>
<dbReference type="Proteomes" id="UP001158576">
    <property type="component" value="Chromosome XSR"/>
</dbReference>
<feature type="region of interest" description="Disordered" evidence="7">
    <location>
        <begin position="204"/>
        <end position="266"/>
    </location>
</feature>
<evidence type="ECO:0000256" key="4">
    <source>
        <dbReference type="ARBA" id="ARBA00022552"/>
    </source>
</evidence>
<dbReference type="InterPro" id="IPR011082">
    <property type="entry name" value="Exosome-assoc_fac/DNA_repair"/>
</dbReference>